<dbReference type="RefSeq" id="WP_188447569.1">
    <property type="nucleotide sequence ID" value="NZ_BMDW01000013.1"/>
</dbReference>
<reference evidence="2" key="1">
    <citation type="journal article" date="2019" name="Int. J. Syst. Evol. Microbiol.">
        <title>The Global Catalogue of Microorganisms (GCM) 10K type strain sequencing project: providing services to taxonomists for standard genome sequencing and annotation.</title>
        <authorList>
            <consortium name="The Broad Institute Genomics Platform"/>
            <consortium name="The Broad Institute Genome Sequencing Center for Infectious Disease"/>
            <person name="Wu L."/>
            <person name="Ma J."/>
        </authorList>
    </citation>
    <scope>NUCLEOTIDE SEQUENCE [LARGE SCALE GENOMIC DNA]</scope>
    <source>
        <strain evidence="2">CGMCC 1.10106</strain>
    </source>
</reference>
<proteinExistence type="predicted"/>
<accession>A0ABQ1GXK7</accession>
<gene>
    <name evidence="1" type="ORF">GCM10011395_22850</name>
</gene>
<comment type="caution">
    <text evidence="1">The sequence shown here is derived from an EMBL/GenBank/DDBJ whole genome shotgun (WGS) entry which is preliminary data.</text>
</comment>
<dbReference type="EMBL" id="BMDW01000013">
    <property type="protein sequence ID" value="GGA51928.1"/>
    <property type="molecule type" value="Genomic_DNA"/>
</dbReference>
<protein>
    <submittedName>
        <fullName evidence="1">Uncharacterized protein</fullName>
    </submittedName>
</protein>
<name>A0ABQ1GXK7_9SPHN</name>
<dbReference type="Proteomes" id="UP000618591">
    <property type="component" value="Unassembled WGS sequence"/>
</dbReference>
<keyword evidence="2" id="KW-1185">Reference proteome</keyword>
<evidence type="ECO:0000313" key="2">
    <source>
        <dbReference type="Proteomes" id="UP000618591"/>
    </source>
</evidence>
<evidence type="ECO:0000313" key="1">
    <source>
        <dbReference type="EMBL" id="GGA51928.1"/>
    </source>
</evidence>
<sequence length="120" mass="13550">MSLYPELAIVLATPGFDLRNWGTAFVWKWNPATESFARRVQATADRDLVDLNAQSITVEDGLDWLRAVLWRLPAYAGPVPVWTKRAIRQQGLKAADWGVSQRQFGGWHVQNAGDPLFLPF</sequence>
<organism evidence="1 2">
    <name type="scientific">Sphingomonas psychrolutea</name>
    <dbReference type="NCBI Taxonomy" id="1259676"/>
    <lineage>
        <taxon>Bacteria</taxon>
        <taxon>Pseudomonadati</taxon>
        <taxon>Pseudomonadota</taxon>
        <taxon>Alphaproteobacteria</taxon>
        <taxon>Sphingomonadales</taxon>
        <taxon>Sphingomonadaceae</taxon>
        <taxon>Sphingomonas</taxon>
    </lineage>
</organism>